<evidence type="ECO:0000313" key="4">
    <source>
        <dbReference type="Proteomes" id="UP000275078"/>
    </source>
</evidence>
<dbReference type="OrthoDB" id="74764at2759"/>
<dbReference type="InterPro" id="IPR018535">
    <property type="entry name" value="DUF1996"/>
</dbReference>
<gene>
    <name evidence="3" type="ORF">BJ508DRAFT_213740</name>
</gene>
<keyword evidence="4" id="KW-1185">Reference proteome</keyword>
<organism evidence="3 4">
    <name type="scientific">Ascobolus immersus RN42</name>
    <dbReference type="NCBI Taxonomy" id="1160509"/>
    <lineage>
        <taxon>Eukaryota</taxon>
        <taxon>Fungi</taxon>
        <taxon>Dikarya</taxon>
        <taxon>Ascomycota</taxon>
        <taxon>Pezizomycotina</taxon>
        <taxon>Pezizomycetes</taxon>
        <taxon>Pezizales</taxon>
        <taxon>Ascobolaceae</taxon>
        <taxon>Ascobolus</taxon>
    </lineage>
</organism>
<proteinExistence type="predicted"/>
<dbReference type="STRING" id="1160509.A0A3N4HR88"/>
<accession>A0A3N4HR88</accession>
<dbReference type="AlphaFoldDB" id="A0A3N4HR88"/>
<feature type="signal peptide" evidence="1">
    <location>
        <begin position="1"/>
        <end position="17"/>
    </location>
</feature>
<evidence type="ECO:0000313" key="3">
    <source>
        <dbReference type="EMBL" id="RPA76353.1"/>
    </source>
</evidence>
<dbReference type="PANTHER" id="PTHR43662">
    <property type="match status" value="1"/>
</dbReference>
<name>A0A3N4HR88_ASCIM</name>
<keyword evidence="1" id="KW-0732">Signal</keyword>
<feature type="chain" id="PRO_5018135809" description="DUF1996 domain-containing protein" evidence="1">
    <location>
        <begin position="18"/>
        <end position="350"/>
    </location>
</feature>
<dbReference type="Pfam" id="PF09362">
    <property type="entry name" value="DUF1996"/>
    <property type="match status" value="1"/>
</dbReference>
<feature type="domain" description="DUF1996" evidence="2">
    <location>
        <begin position="32"/>
        <end position="281"/>
    </location>
</feature>
<dbReference type="PANTHER" id="PTHR43662:SF13">
    <property type="entry name" value="DUF1996 DOMAIN-CONTAINING PROTEIN"/>
    <property type="match status" value="1"/>
</dbReference>
<protein>
    <recommendedName>
        <fullName evidence="2">DUF1996 domain-containing protein</fullName>
    </recommendedName>
</protein>
<evidence type="ECO:0000259" key="2">
    <source>
        <dbReference type="Pfam" id="PF09362"/>
    </source>
</evidence>
<reference evidence="3 4" key="1">
    <citation type="journal article" date="2018" name="Nat. Ecol. Evol.">
        <title>Pezizomycetes genomes reveal the molecular basis of ectomycorrhizal truffle lifestyle.</title>
        <authorList>
            <person name="Murat C."/>
            <person name="Payen T."/>
            <person name="Noel B."/>
            <person name="Kuo A."/>
            <person name="Morin E."/>
            <person name="Chen J."/>
            <person name="Kohler A."/>
            <person name="Krizsan K."/>
            <person name="Balestrini R."/>
            <person name="Da Silva C."/>
            <person name="Montanini B."/>
            <person name="Hainaut M."/>
            <person name="Levati E."/>
            <person name="Barry K.W."/>
            <person name="Belfiori B."/>
            <person name="Cichocki N."/>
            <person name="Clum A."/>
            <person name="Dockter R.B."/>
            <person name="Fauchery L."/>
            <person name="Guy J."/>
            <person name="Iotti M."/>
            <person name="Le Tacon F."/>
            <person name="Lindquist E.A."/>
            <person name="Lipzen A."/>
            <person name="Malagnac F."/>
            <person name="Mello A."/>
            <person name="Molinier V."/>
            <person name="Miyauchi S."/>
            <person name="Poulain J."/>
            <person name="Riccioni C."/>
            <person name="Rubini A."/>
            <person name="Sitrit Y."/>
            <person name="Splivallo R."/>
            <person name="Traeger S."/>
            <person name="Wang M."/>
            <person name="Zifcakova L."/>
            <person name="Wipf D."/>
            <person name="Zambonelli A."/>
            <person name="Paolocci F."/>
            <person name="Nowrousian M."/>
            <person name="Ottonello S."/>
            <person name="Baldrian P."/>
            <person name="Spatafora J.W."/>
            <person name="Henrissat B."/>
            <person name="Nagy L.G."/>
            <person name="Aury J.M."/>
            <person name="Wincker P."/>
            <person name="Grigoriev I.V."/>
            <person name="Bonfante P."/>
            <person name="Martin F.M."/>
        </authorList>
    </citation>
    <scope>NUCLEOTIDE SEQUENCE [LARGE SCALE GENOMIC DNA]</scope>
    <source>
        <strain evidence="3 4">RN42</strain>
    </source>
</reference>
<dbReference type="EMBL" id="ML119746">
    <property type="protein sequence ID" value="RPA76353.1"/>
    <property type="molecule type" value="Genomic_DNA"/>
</dbReference>
<dbReference type="Proteomes" id="UP000275078">
    <property type="component" value="Unassembled WGS sequence"/>
</dbReference>
<evidence type="ECO:0000256" key="1">
    <source>
        <dbReference type="SAM" id="SignalP"/>
    </source>
</evidence>
<sequence length="350" mass="39406">MHYSYLLTLALIAPTHALIRFGCSQLVVDRIDPLVNPAQAPSPHLHQIIGGNSLKPDMEFGKHDLPSRSTCTTCQPSDDFSNYWTAALYFRARNGTYKRVPQKGNVGFEGQKGGMTVYYMQNQLADFQQRAKVTAFKPGFRMLIGNPTASTKAEADKYRQVTYTCLQDMNTRFPETKDFPKAPCPAGIMANLRFPTCWDGKNLDSVDHMSHMAYPNGDFERQSPCPASHPVRVPQILYEVIFETKAFNNRNDWPTDGSQPFVWSFGDRTGFGSHGDYVFGWKDDSLQKIMDEPCYVNCRTMKTQSMDAMNRCSVGAVVKEEVEGCKFSTLSPNVVQILTENRDPRASRSS</sequence>